<dbReference type="Gene3D" id="3.40.50.720">
    <property type="entry name" value="NAD(P)-binding Rossmann-like Domain"/>
    <property type="match status" value="1"/>
</dbReference>
<keyword evidence="3" id="KW-0560">Oxidoreductase</keyword>
<comment type="similarity">
    <text evidence="1 4">Belongs to the short-chain dehydrogenases/reductases (SDR) family.</text>
</comment>
<feature type="non-terminal residue" evidence="5">
    <location>
        <position position="268"/>
    </location>
</feature>
<dbReference type="PRINTS" id="PR00081">
    <property type="entry name" value="GDHRDH"/>
</dbReference>
<dbReference type="PANTHER" id="PTHR24321">
    <property type="entry name" value="DEHYDROGENASES, SHORT CHAIN"/>
    <property type="match status" value="1"/>
</dbReference>
<dbReference type="AlphaFoldDB" id="A0A9W8MKP2"/>
<comment type="caution">
    <text evidence="5">The sequence shown here is derived from an EMBL/GenBank/DDBJ whole genome shotgun (WGS) entry which is preliminary data.</text>
</comment>
<dbReference type="Proteomes" id="UP001140091">
    <property type="component" value="Unassembled WGS sequence"/>
</dbReference>
<name>A0A9W8MKP2_9AGAR</name>
<evidence type="ECO:0000256" key="1">
    <source>
        <dbReference type="ARBA" id="ARBA00006484"/>
    </source>
</evidence>
<sequence>MSSSYTTGSTTGVAIITGAAQGIGKAIALRLANDGYDISLNDIPSQLELLSQVKKEIEAKGRKVYVVTGDVSVEADVQRIVDDTAKALGSVDVFVANAGVCLAKPFLETTTEEWDRLTSINIRGTFLSYKYAAKQMIKQGKGGRILGACSGCGFSGQPYLGAYGATKWAIRGITATAALEFGPYGITVNAYAPSAVPTPLTENLATSFGLQPETFFSEEQKRAAVPSLGSAEDIAALVSYFVSKEAHFTTGGCHSNVFGVKRYVFGAG</sequence>
<keyword evidence="6" id="KW-1185">Reference proteome</keyword>
<dbReference type="InterPro" id="IPR002347">
    <property type="entry name" value="SDR_fam"/>
</dbReference>
<dbReference type="OrthoDB" id="498125at2759"/>
<reference evidence="5" key="1">
    <citation type="submission" date="2022-06" db="EMBL/GenBank/DDBJ databases">
        <title>Genome Sequence of Candolleomyces eurysporus.</title>
        <authorList>
            <person name="Buettner E."/>
        </authorList>
    </citation>
    <scope>NUCLEOTIDE SEQUENCE</scope>
    <source>
        <strain evidence="5">VTCC 930004</strain>
    </source>
</reference>
<dbReference type="Pfam" id="PF00106">
    <property type="entry name" value="adh_short"/>
    <property type="match status" value="1"/>
</dbReference>
<dbReference type="SUPFAM" id="SSF51735">
    <property type="entry name" value="NAD(P)-binding Rossmann-fold domains"/>
    <property type="match status" value="1"/>
</dbReference>
<evidence type="ECO:0000313" key="6">
    <source>
        <dbReference type="Proteomes" id="UP001140091"/>
    </source>
</evidence>
<dbReference type="InterPro" id="IPR036291">
    <property type="entry name" value="NAD(P)-bd_dom_sf"/>
</dbReference>
<proteinExistence type="inferred from homology"/>
<gene>
    <name evidence="5" type="ORF">H1R20_g4544</name>
</gene>
<organism evidence="5 6">
    <name type="scientific">Candolleomyces eurysporus</name>
    <dbReference type="NCBI Taxonomy" id="2828524"/>
    <lineage>
        <taxon>Eukaryota</taxon>
        <taxon>Fungi</taxon>
        <taxon>Dikarya</taxon>
        <taxon>Basidiomycota</taxon>
        <taxon>Agaricomycotina</taxon>
        <taxon>Agaricomycetes</taxon>
        <taxon>Agaricomycetidae</taxon>
        <taxon>Agaricales</taxon>
        <taxon>Agaricineae</taxon>
        <taxon>Psathyrellaceae</taxon>
        <taxon>Candolleomyces</taxon>
    </lineage>
</organism>
<dbReference type="PRINTS" id="PR00080">
    <property type="entry name" value="SDRFAMILY"/>
</dbReference>
<dbReference type="GO" id="GO:0016491">
    <property type="term" value="F:oxidoreductase activity"/>
    <property type="evidence" value="ECO:0007669"/>
    <property type="project" value="UniProtKB-KW"/>
</dbReference>
<dbReference type="InterPro" id="IPR020904">
    <property type="entry name" value="Sc_DH/Rdtase_CS"/>
</dbReference>
<dbReference type="EMBL" id="JANBPK010000770">
    <property type="protein sequence ID" value="KAJ2932573.1"/>
    <property type="molecule type" value="Genomic_DNA"/>
</dbReference>
<accession>A0A9W8MKP2</accession>
<dbReference type="FunFam" id="3.40.50.720:FF:000084">
    <property type="entry name" value="Short-chain dehydrogenase reductase"/>
    <property type="match status" value="1"/>
</dbReference>
<evidence type="ECO:0000256" key="2">
    <source>
        <dbReference type="ARBA" id="ARBA00022857"/>
    </source>
</evidence>
<dbReference type="PROSITE" id="PS00061">
    <property type="entry name" value="ADH_SHORT"/>
    <property type="match status" value="1"/>
</dbReference>
<protein>
    <recommendedName>
        <fullName evidence="7">NAD(P)-binding protein</fullName>
    </recommendedName>
</protein>
<dbReference type="PANTHER" id="PTHR24321:SF8">
    <property type="entry name" value="ESTRADIOL 17-BETA-DEHYDROGENASE 8-RELATED"/>
    <property type="match status" value="1"/>
</dbReference>
<keyword evidence="2" id="KW-0521">NADP</keyword>
<evidence type="ECO:0000256" key="4">
    <source>
        <dbReference type="RuleBase" id="RU000363"/>
    </source>
</evidence>
<evidence type="ECO:0000256" key="3">
    <source>
        <dbReference type="ARBA" id="ARBA00023002"/>
    </source>
</evidence>
<evidence type="ECO:0000313" key="5">
    <source>
        <dbReference type="EMBL" id="KAJ2932573.1"/>
    </source>
</evidence>
<evidence type="ECO:0008006" key="7">
    <source>
        <dbReference type="Google" id="ProtNLM"/>
    </source>
</evidence>